<sequence length="74" mass="8033">MVTLTKLFVICDVSRDGGQGFKACLVICAVLFPQLLQLLTYLKGLTVALEDDPLHRENAHAGTGIEGPYAFINL</sequence>
<comment type="caution">
    <text evidence="1">The sequence shown here is derived from an EMBL/GenBank/DDBJ whole genome shotgun (WGS) entry which is preliminary data.</text>
</comment>
<protein>
    <submittedName>
        <fullName evidence="1">Uncharacterized protein</fullName>
    </submittedName>
</protein>
<reference evidence="1" key="1">
    <citation type="submission" date="2019-08" db="EMBL/GenBank/DDBJ databases">
        <authorList>
            <person name="Kucharzyk K."/>
            <person name="Murdoch R.W."/>
            <person name="Higgins S."/>
            <person name="Loffler F."/>
        </authorList>
    </citation>
    <scope>NUCLEOTIDE SEQUENCE</scope>
</reference>
<proteinExistence type="predicted"/>
<accession>A0A645FYQ0</accession>
<name>A0A645FYQ0_9ZZZZ</name>
<evidence type="ECO:0000313" key="1">
    <source>
        <dbReference type="EMBL" id="MPN18770.1"/>
    </source>
</evidence>
<organism evidence="1">
    <name type="scientific">bioreactor metagenome</name>
    <dbReference type="NCBI Taxonomy" id="1076179"/>
    <lineage>
        <taxon>unclassified sequences</taxon>
        <taxon>metagenomes</taxon>
        <taxon>ecological metagenomes</taxon>
    </lineage>
</organism>
<dbReference type="AlphaFoldDB" id="A0A645FYQ0"/>
<gene>
    <name evidence="1" type="ORF">SDC9_166133</name>
</gene>
<dbReference type="EMBL" id="VSSQ01066180">
    <property type="protein sequence ID" value="MPN18770.1"/>
    <property type="molecule type" value="Genomic_DNA"/>
</dbReference>